<protein>
    <submittedName>
        <fullName evidence="3">Protein zds1</fullName>
    </submittedName>
</protein>
<dbReference type="SMART" id="SM01327">
    <property type="entry name" value="Zds_C"/>
    <property type="match status" value="1"/>
</dbReference>
<dbReference type="STRING" id="133383.A0A1R0GSA3"/>
<dbReference type="PANTHER" id="PTHR28089">
    <property type="entry name" value="PROTEIN ZDS1-RELATED"/>
    <property type="match status" value="1"/>
</dbReference>
<dbReference type="InterPro" id="IPR013941">
    <property type="entry name" value="ZDS1_C"/>
</dbReference>
<feature type="region of interest" description="Disordered" evidence="1">
    <location>
        <begin position="369"/>
        <end position="391"/>
    </location>
</feature>
<proteinExistence type="predicted"/>
<name>A0A1R0GSA3_9FUNG</name>
<dbReference type="GO" id="GO:0030010">
    <property type="term" value="P:establishment of cell polarity"/>
    <property type="evidence" value="ECO:0007669"/>
    <property type="project" value="TreeGrafter"/>
</dbReference>
<keyword evidence="4" id="KW-1185">Reference proteome</keyword>
<dbReference type="Proteomes" id="UP000187455">
    <property type="component" value="Unassembled WGS sequence"/>
</dbReference>
<feature type="region of interest" description="Disordered" evidence="1">
    <location>
        <begin position="311"/>
        <end position="354"/>
    </location>
</feature>
<feature type="compositionally biased region" description="Basic residues" evidence="1">
    <location>
        <begin position="170"/>
        <end position="179"/>
    </location>
</feature>
<feature type="compositionally biased region" description="Low complexity" evidence="1">
    <location>
        <begin position="196"/>
        <end position="207"/>
    </location>
</feature>
<feature type="compositionally biased region" description="Polar residues" evidence="1">
    <location>
        <begin position="133"/>
        <end position="150"/>
    </location>
</feature>
<feature type="compositionally biased region" description="Basic residues" evidence="1">
    <location>
        <begin position="600"/>
        <end position="610"/>
    </location>
</feature>
<feature type="region of interest" description="Disordered" evidence="1">
    <location>
        <begin position="1"/>
        <end position="22"/>
    </location>
</feature>
<reference evidence="3 4" key="1">
    <citation type="journal article" date="2016" name="Mol. Biol. Evol.">
        <title>Genome-Wide Survey of Gut Fungi (Harpellales) Reveals the First Horizontally Transferred Ubiquitin Gene from a Mosquito Host.</title>
        <authorList>
            <person name="Wang Y."/>
            <person name="White M.M."/>
            <person name="Kvist S."/>
            <person name="Moncalvo J.M."/>
        </authorList>
    </citation>
    <scope>NUCLEOTIDE SEQUENCE [LARGE SCALE GENOMIC DNA]</scope>
    <source>
        <strain evidence="3 4">ALG-7-W6</strain>
    </source>
</reference>
<feature type="region of interest" description="Disordered" evidence="1">
    <location>
        <begin position="117"/>
        <end position="215"/>
    </location>
</feature>
<sequence>MDNVSNSNFVDKKIDPQDPLFMNQNEDEEWINEEKETIGELKRGALAAQYPQDFSVDSDFLNQPNNVWLPARLHPEISPGEFQDWLEKHDNQNIKVDQNVRRRKSLLRYSSKDFELQSDSFDSSTTDPSFRSLPSQELSDSHTSTSYHETSNFDEFPDPQLFNKIDRSKPSLKRSKLVNKRRDSSALSRRGRKSESSSTRSNITDSSTPRKKDQDGNWKFSLAELSLEEDSKNTPTRLTRKLSTAKILDRISKDVSELSFEDLGFDGVQNNFSPDSSFVDSVTKIDHSHYSSSSSFTDFLTIDLNSPLIKGDSVNSEPSKLPKSAEPLKSSKSLNAALSSSKKSKSPEPEVTKKTILPSAMSFLRFGKSKSSSVGSDKSQKKESVKNLFESQNKKSQDVVISKSKDGSSSQMIGYADMPSHIAENLMMPDQASRYPNVLTPVRPQPTVLKYTQPRFPIHIERAIYRLASIKLTNPKRPLYQKVLLTNMMYWYLELINPKSFQTYHNTYSKSSNPQKPYNQTTSATKNSNNSIQEPNNSLDSQKNYNSGPQIENNQIKAGHNNQQKFFNSQNNYYGSSNSSNNQNRKQPFPDSKPFENQNHRSKSPSNHHRTASDVENRTNKSPKSGTLVVNNGSRESLIRKRSKKSNNKGTTPVSQNQNQIDLKNRNHVYSEKKERDQPITGNSSPSYLNGSSVNNLGRNVPPSQDLAHQYYFNKMQNHSKPSINEANFIGSNNRTPLYQPNGQIYNQKVGSSLYGSNSQSIQQEHEKSFSQSYVNFPNKGSVVKSTQLDSSSPLHLNYYQQPDFRRHAGSTSPSLPSQSAELSVVNLKYSK</sequence>
<evidence type="ECO:0000259" key="2">
    <source>
        <dbReference type="SMART" id="SM01327"/>
    </source>
</evidence>
<feature type="compositionally biased region" description="Polar residues" evidence="1">
    <location>
        <begin position="620"/>
        <end position="635"/>
    </location>
</feature>
<feature type="domain" description="Protein Zds1 C-terminal" evidence="2">
    <location>
        <begin position="445"/>
        <end position="497"/>
    </location>
</feature>
<evidence type="ECO:0000256" key="1">
    <source>
        <dbReference type="SAM" id="MobiDB-lite"/>
    </source>
</evidence>
<feature type="compositionally biased region" description="Polar residues" evidence="1">
    <location>
        <begin position="680"/>
        <end position="698"/>
    </location>
</feature>
<dbReference type="PANTHER" id="PTHR28089:SF1">
    <property type="entry name" value="PROTEIN ZDS1-RELATED"/>
    <property type="match status" value="1"/>
</dbReference>
<evidence type="ECO:0000313" key="3">
    <source>
        <dbReference type="EMBL" id="OLY79781.1"/>
    </source>
</evidence>
<feature type="compositionally biased region" description="Low complexity" evidence="1">
    <location>
        <begin position="118"/>
        <end position="132"/>
    </location>
</feature>
<dbReference type="GO" id="GO:0005737">
    <property type="term" value="C:cytoplasm"/>
    <property type="evidence" value="ECO:0007669"/>
    <property type="project" value="TreeGrafter"/>
</dbReference>
<gene>
    <name evidence="3" type="ORF">AYI68_g6140</name>
</gene>
<dbReference type="InterPro" id="IPR040206">
    <property type="entry name" value="Zds1/2"/>
</dbReference>
<accession>A0A1R0GSA3</accession>
<feature type="region of interest" description="Disordered" evidence="1">
    <location>
        <begin position="507"/>
        <end position="554"/>
    </location>
</feature>
<feature type="compositionally biased region" description="Basic and acidic residues" evidence="1">
    <location>
        <begin position="663"/>
        <end position="678"/>
    </location>
</feature>
<dbReference type="AlphaFoldDB" id="A0A1R0GSA3"/>
<feature type="compositionally biased region" description="Low complexity" evidence="1">
    <location>
        <begin position="566"/>
        <end position="584"/>
    </location>
</feature>
<dbReference type="Pfam" id="PF08632">
    <property type="entry name" value="Zds_C"/>
    <property type="match status" value="1"/>
</dbReference>
<organism evidence="3 4">
    <name type="scientific">Smittium mucronatum</name>
    <dbReference type="NCBI Taxonomy" id="133383"/>
    <lineage>
        <taxon>Eukaryota</taxon>
        <taxon>Fungi</taxon>
        <taxon>Fungi incertae sedis</taxon>
        <taxon>Zoopagomycota</taxon>
        <taxon>Kickxellomycotina</taxon>
        <taxon>Harpellomycetes</taxon>
        <taxon>Harpellales</taxon>
        <taxon>Legeriomycetaceae</taxon>
        <taxon>Smittium</taxon>
    </lineage>
</organism>
<comment type="caution">
    <text evidence="3">The sequence shown here is derived from an EMBL/GenBank/DDBJ whole genome shotgun (WGS) entry which is preliminary data.</text>
</comment>
<feature type="compositionally biased region" description="Low complexity" evidence="1">
    <location>
        <begin position="328"/>
        <end position="341"/>
    </location>
</feature>
<dbReference type="EMBL" id="LSSL01004099">
    <property type="protein sequence ID" value="OLY79781.1"/>
    <property type="molecule type" value="Genomic_DNA"/>
</dbReference>
<evidence type="ECO:0000313" key="4">
    <source>
        <dbReference type="Proteomes" id="UP000187455"/>
    </source>
</evidence>
<dbReference type="GO" id="GO:0010971">
    <property type="term" value="P:positive regulation of G2/M transition of mitotic cell cycle"/>
    <property type="evidence" value="ECO:0007669"/>
    <property type="project" value="TreeGrafter"/>
</dbReference>
<feature type="compositionally biased region" description="Polar residues" evidence="1">
    <location>
        <begin position="648"/>
        <end position="662"/>
    </location>
</feature>
<feature type="region of interest" description="Disordered" evidence="1">
    <location>
        <begin position="566"/>
        <end position="705"/>
    </location>
</feature>
<dbReference type="OrthoDB" id="5589766at2759"/>